<evidence type="ECO:0000256" key="5">
    <source>
        <dbReference type="ARBA" id="ARBA00022764"/>
    </source>
</evidence>
<comment type="subcellular location">
    <subcellularLocation>
        <location evidence="1">Periplasm</location>
    </subcellularLocation>
</comment>
<evidence type="ECO:0000256" key="6">
    <source>
        <dbReference type="SAM" id="SignalP"/>
    </source>
</evidence>
<comment type="pathway">
    <text evidence="2">Glycan metabolism; osmoregulated periplasmic glucan (OPG) biosynthesis.</text>
</comment>
<accession>A0A132BVL3</accession>
<dbReference type="SUPFAM" id="SSF81296">
    <property type="entry name" value="E set domains"/>
    <property type="match status" value="1"/>
</dbReference>
<dbReference type="GO" id="GO:0051274">
    <property type="term" value="P:beta-glucan biosynthetic process"/>
    <property type="evidence" value="ECO:0007669"/>
    <property type="project" value="TreeGrafter"/>
</dbReference>
<feature type="signal peptide" evidence="6">
    <location>
        <begin position="1"/>
        <end position="27"/>
    </location>
</feature>
<feature type="chain" id="PRO_5007288606" evidence="6">
    <location>
        <begin position="28"/>
        <end position="517"/>
    </location>
</feature>
<organism evidence="8 9">
    <name type="scientific">Tritonibacter horizontis</name>
    <dbReference type="NCBI Taxonomy" id="1768241"/>
    <lineage>
        <taxon>Bacteria</taxon>
        <taxon>Pseudomonadati</taxon>
        <taxon>Pseudomonadota</taxon>
        <taxon>Alphaproteobacteria</taxon>
        <taxon>Rhodobacterales</taxon>
        <taxon>Paracoccaceae</taxon>
        <taxon>Tritonibacter</taxon>
    </lineage>
</organism>
<dbReference type="PIRSF" id="PIRSF006281">
    <property type="entry name" value="MdoG"/>
    <property type="match status" value="1"/>
</dbReference>
<dbReference type="InterPro" id="IPR014438">
    <property type="entry name" value="Glucan_biosyn_MdoG/MdoD"/>
</dbReference>
<reference evidence="8 9" key="1">
    <citation type="submission" date="2015-12" db="EMBL/GenBank/DDBJ databases">
        <title>Genome sequence of the marine Rhodobacteraceae strain O3.65, Candidatus Tritonibacter horizontis.</title>
        <authorList>
            <person name="Poehlein A."/>
            <person name="Giebel H.A."/>
            <person name="Voget S."/>
            <person name="Brinkhoff T."/>
        </authorList>
    </citation>
    <scope>NUCLEOTIDE SEQUENCE [LARGE SCALE GENOMIC DNA]</scope>
    <source>
        <strain evidence="8 9">O3.65</strain>
    </source>
</reference>
<dbReference type="Pfam" id="PF04349">
    <property type="entry name" value="MdoG"/>
    <property type="match status" value="1"/>
</dbReference>
<evidence type="ECO:0000256" key="2">
    <source>
        <dbReference type="ARBA" id="ARBA00005001"/>
    </source>
</evidence>
<dbReference type="RefSeq" id="WP_068244915.1">
    <property type="nucleotide sequence ID" value="NZ_LPUY01000076.1"/>
</dbReference>
<dbReference type="InterPro" id="IPR014756">
    <property type="entry name" value="Ig_E-set"/>
</dbReference>
<dbReference type="Gene3D" id="2.70.98.10">
    <property type="match status" value="1"/>
</dbReference>
<dbReference type="GO" id="GO:0030246">
    <property type="term" value="F:carbohydrate binding"/>
    <property type="evidence" value="ECO:0007669"/>
    <property type="project" value="InterPro"/>
</dbReference>
<sequence>MSNLSRRAFFSSASALALVSQMAPLQAADAATSGSAVPETEPFSRAEVIARARALAERPFKPRSKVPQDWLDMTYDQYRSIQFDVKKALWADTDRSYNVDFFLPGLYFERPVQLHTVVDGTSSNLPFDMDRFRKHPEISPELSRDGALGYSGFRLRTDLDDPDHPGKKTEFCVFQGASYFRAIANGNNYGLSARGLALKTADPEGEEFPEFVSFWLEAPGPLQENMVVHALMDSPSVTGAYRFDITPGSPCLMEVEATLFAREDLPHAGLAPLTSMFLFDGTNHQRFDDFRPAVHDSDGLLLRNGNGEVIWRPLANPTRLQVSSFVDTNPRGFGLMQRTRNLSDFADLEAHYHRRPSLWVEPKGDWGKGAITLVEIPADKEIYDNIVAYWRPETPFEAGAQIDLSYRLSWGDEPALDLPRVIDTASGAKIFGDPGRLMVIDFEAHPLFEAEPDAFDIHVSSPHLDTSAGILQRNPETGGMRLAFSFDPGDQTHVELRAQLRKDGAPASEVWLYRWTV</sequence>
<comment type="caution">
    <text evidence="8">The sequence shown here is derived from an EMBL/GenBank/DDBJ whole genome shotgun (WGS) entry which is preliminary data.</text>
</comment>
<dbReference type="PANTHER" id="PTHR30504">
    <property type="entry name" value="GLUCANS BIOSYNTHESIS PROTEIN"/>
    <property type="match status" value="1"/>
</dbReference>
<dbReference type="InterPro" id="IPR006311">
    <property type="entry name" value="TAT_signal"/>
</dbReference>
<dbReference type="EMBL" id="LPUY01000076">
    <property type="protein sequence ID" value="KUP92334.1"/>
    <property type="molecule type" value="Genomic_DNA"/>
</dbReference>
<dbReference type="SUPFAM" id="SSF74650">
    <property type="entry name" value="Galactose mutarotase-like"/>
    <property type="match status" value="1"/>
</dbReference>
<dbReference type="GO" id="GO:0030288">
    <property type="term" value="C:outer membrane-bounded periplasmic space"/>
    <property type="evidence" value="ECO:0007669"/>
    <property type="project" value="TreeGrafter"/>
</dbReference>
<evidence type="ECO:0000313" key="8">
    <source>
        <dbReference type="EMBL" id="KUP92334.1"/>
    </source>
</evidence>
<keyword evidence="4 6" id="KW-0732">Signal</keyword>
<dbReference type="PROSITE" id="PS51318">
    <property type="entry name" value="TAT"/>
    <property type="match status" value="1"/>
</dbReference>
<evidence type="ECO:0000256" key="1">
    <source>
        <dbReference type="ARBA" id="ARBA00004418"/>
    </source>
</evidence>
<dbReference type="UniPathway" id="UPA00637"/>
<dbReference type="InterPro" id="IPR011013">
    <property type="entry name" value="Gal_mutarotase_sf_dom"/>
</dbReference>
<feature type="domain" description="Glucan biosynthesis periplasmic MdoG C-terminal" evidence="7">
    <location>
        <begin position="43"/>
        <end position="515"/>
    </location>
</feature>
<name>A0A132BVL3_9RHOB</name>
<comment type="similarity">
    <text evidence="3">Belongs to the OpgD/OpgG family.</text>
</comment>
<dbReference type="InterPro" id="IPR013783">
    <property type="entry name" value="Ig-like_fold"/>
</dbReference>
<evidence type="ECO:0000313" key="9">
    <source>
        <dbReference type="Proteomes" id="UP000068382"/>
    </source>
</evidence>
<dbReference type="Gene3D" id="2.60.40.10">
    <property type="entry name" value="Immunoglobulins"/>
    <property type="match status" value="1"/>
</dbReference>
<keyword evidence="5" id="KW-0574">Periplasm</keyword>
<dbReference type="FunFam" id="2.70.98.10:FF:000001">
    <property type="entry name" value="Glucans biosynthesis protein G"/>
    <property type="match status" value="1"/>
</dbReference>
<dbReference type="AlphaFoldDB" id="A0A132BVL3"/>
<dbReference type="PATRIC" id="fig|1768241.3.peg.2955"/>
<protein>
    <submittedName>
        <fullName evidence="8">Glucans biosynthesis protein G</fullName>
    </submittedName>
</protein>
<evidence type="ECO:0000256" key="4">
    <source>
        <dbReference type="ARBA" id="ARBA00022729"/>
    </source>
</evidence>
<dbReference type="PANTHER" id="PTHR30504:SF2">
    <property type="entry name" value="GLUCANS BIOSYNTHESIS PROTEIN G"/>
    <property type="match status" value="1"/>
</dbReference>
<dbReference type="Proteomes" id="UP000068382">
    <property type="component" value="Unassembled WGS sequence"/>
</dbReference>
<dbReference type="InterPro" id="IPR014718">
    <property type="entry name" value="GH-type_carb-bd"/>
</dbReference>
<evidence type="ECO:0000259" key="7">
    <source>
        <dbReference type="Pfam" id="PF04349"/>
    </source>
</evidence>
<dbReference type="GO" id="GO:0003824">
    <property type="term" value="F:catalytic activity"/>
    <property type="evidence" value="ECO:0007669"/>
    <property type="project" value="InterPro"/>
</dbReference>
<keyword evidence="9" id="KW-1185">Reference proteome</keyword>
<evidence type="ECO:0000256" key="3">
    <source>
        <dbReference type="ARBA" id="ARBA00009284"/>
    </source>
</evidence>
<dbReference type="OrthoDB" id="9777817at2"/>
<dbReference type="InterPro" id="IPR007444">
    <property type="entry name" value="Glucan_biosyn_MdoG_C"/>
</dbReference>
<gene>
    <name evidence="8" type="primary">mdoG</name>
    <name evidence="8" type="ORF">TRIHO_28220</name>
</gene>
<proteinExistence type="inferred from homology"/>